<dbReference type="AlphaFoldDB" id="A0AA38UIB6"/>
<feature type="signal peptide" evidence="2">
    <location>
        <begin position="1"/>
        <end position="24"/>
    </location>
</feature>
<accession>A0AA38UIB6</accession>
<evidence type="ECO:0000256" key="1">
    <source>
        <dbReference type="SAM" id="MobiDB-lite"/>
    </source>
</evidence>
<dbReference type="EMBL" id="MU806010">
    <property type="protein sequence ID" value="KAJ3842295.1"/>
    <property type="molecule type" value="Genomic_DNA"/>
</dbReference>
<keyword evidence="2" id="KW-0732">Signal</keyword>
<reference evidence="3" key="1">
    <citation type="submission" date="2022-08" db="EMBL/GenBank/DDBJ databases">
        <authorList>
            <consortium name="DOE Joint Genome Institute"/>
            <person name="Min B."/>
            <person name="Riley R."/>
            <person name="Sierra-Patev S."/>
            <person name="Naranjo-Ortiz M."/>
            <person name="Looney B."/>
            <person name="Konkel Z."/>
            <person name="Slot J.C."/>
            <person name="Sakamoto Y."/>
            <person name="Steenwyk J.L."/>
            <person name="Rokas A."/>
            <person name="Carro J."/>
            <person name="Camarero S."/>
            <person name="Ferreira P."/>
            <person name="Molpeceres G."/>
            <person name="Ruiz-Duenas F.J."/>
            <person name="Serrano A."/>
            <person name="Henrissat B."/>
            <person name="Drula E."/>
            <person name="Hughes K.W."/>
            <person name="Mata J.L."/>
            <person name="Ishikawa N.K."/>
            <person name="Vargas-Isla R."/>
            <person name="Ushijima S."/>
            <person name="Smith C.A."/>
            <person name="Ahrendt S."/>
            <person name="Andreopoulos W."/>
            <person name="He G."/>
            <person name="Labutti K."/>
            <person name="Lipzen A."/>
            <person name="Ng V."/>
            <person name="Sandor L."/>
            <person name="Barry K."/>
            <person name="Martinez A.T."/>
            <person name="Xiao Y."/>
            <person name="Gibbons J.G."/>
            <person name="Terashima K."/>
            <person name="Hibbett D.S."/>
            <person name="Grigoriev I.V."/>
        </authorList>
    </citation>
    <scope>NUCLEOTIDE SEQUENCE</scope>
    <source>
        <strain evidence="3">TFB9207</strain>
    </source>
</reference>
<protein>
    <submittedName>
        <fullName evidence="3">Uncharacterized protein</fullName>
    </submittedName>
</protein>
<evidence type="ECO:0000256" key="2">
    <source>
        <dbReference type="SAM" id="SignalP"/>
    </source>
</evidence>
<evidence type="ECO:0000313" key="3">
    <source>
        <dbReference type="EMBL" id="KAJ3842295.1"/>
    </source>
</evidence>
<feature type="chain" id="PRO_5041431281" evidence="2">
    <location>
        <begin position="25"/>
        <end position="243"/>
    </location>
</feature>
<evidence type="ECO:0000313" key="4">
    <source>
        <dbReference type="Proteomes" id="UP001163846"/>
    </source>
</evidence>
<comment type="caution">
    <text evidence="3">The sequence shown here is derived from an EMBL/GenBank/DDBJ whole genome shotgun (WGS) entry which is preliminary data.</text>
</comment>
<keyword evidence="4" id="KW-1185">Reference proteome</keyword>
<proteinExistence type="predicted"/>
<dbReference type="Proteomes" id="UP001163846">
    <property type="component" value="Unassembled WGS sequence"/>
</dbReference>
<gene>
    <name evidence="3" type="ORF">F5878DRAFT_405887</name>
</gene>
<organism evidence="3 4">
    <name type="scientific">Lentinula raphanica</name>
    <dbReference type="NCBI Taxonomy" id="153919"/>
    <lineage>
        <taxon>Eukaryota</taxon>
        <taxon>Fungi</taxon>
        <taxon>Dikarya</taxon>
        <taxon>Basidiomycota</taxon>
        <taxon>Agaricomycotina</taxon>
        <taxon>Agaricomycetes</taxon>
        <taxon>Agaricomycetidae</taxon>
        <taxon>Agaricales</taxon>
        <taxon>Marasmiineae</taxon>
        <taxon>Omphalotaceae</taxon>
        <taxon>Lentinula</taxon>
    </lineage>
</organism>
<sequence>MRYLSTHSLTVQIFLFSMILALIATPIPSPTTDVTGSLTQTATRKRKKADDDDVDNPKIVPELEGAKSNAKKATLRWYKLILARRLKFQYLNQTHPLVDRETWTVAIVEETNPPAHTMMTFRTYSKEEHGARAWQVRPRERDHRKTGFKIILTPPRDHTVLARIKMTALTRLRLMRTIDLELEKSGWSSTPNLLFLDQMLRAARREVERLFEKEPKDLTSRCWIWISQTIRNGRMKCFPKCCI</sequence>
<feature type="region of interest" description="Disordered" evidence="1">
    <location>
        <begin position="33"/>
        <end position="57"/>
    </location>
</feature>
<name>A0AA38UIB6_9AGAR</name>